<name>A0A6G9AIJ3_9BACT</name>
<dbReference type="Gene3D" id="3.30.70.360">
    <property type="match status" value="1"/>
</dbReference>
<evidence type="ECO:0000313" key="5">
    <source>
        <dbReference type="Proteomes" id="UP000501802"/>
    </source>
</evidence>
<gene>
    <name evidence="4" type="ORF">G8759_05575</name>
</gene>
<reference evidence="4 5" key="1">
    <citation type="submission" date="2020-03" db="EMBL/GenBank/DDBJ databases">
        <authorList>
            <person name="Kim M.K."/>
        </authorList>
    </citation>
    <scope>NUCLEOTIDE SEQUENCE [LARGE SCALE GENOMIC DNA]</scope>
    <source>
        <strain evidence="4 5">BT328</strain>
    </source>
</reference>
<feature type="signal peptide" evidence="2">
    <location>
        <begin position="1"/>
        <end position="24"/>
    </location>
</feature>
<protein>
    <submittedName>
        <fullName evidence="4">Amidohydrolase</fullName>
    </submittedName>
</protein>
<dbReference type="Proteomes" id="UP000501802">
    <property type="component" value="Chromosome"/>
</dbReference>
<proteinExistence type="predicted"/>
<dbReference type="SUPFAM" id="SSF55031">
    <property type="entry name" value="Bacterial exopeptidase dimerisation domain"/>
    <property type="match status" value="1"/>
</dbReference>
<feature type="chain" id="PRO_5026217342" evidence="2">
    <location>
        <begin position="25"/>
        <end position="569"/>
    </location>
</feature>
<dbReference type="GO" id="GO:0016805">
    <property type="term" value="F:dipeptidase activity"/>
    <property type="evidence" value="ECO:0007669"/>
    <property type="project" value="TreeGrafter"/>
</dbReference>
<dbReference type="KEGG" id="spib:G8759_05575"/>
<evidence type="ECO:0000256" key="1">
    <source>
        <dbReference type="SAM" id="MobiDB-lite"/>
    </source>
</evidence>
<dbReference type="RefSeq" id="WP_167205992.1">
    <property type="nucleotide sequence ID" value="NZ_CP050063.1"/>
</dbReference>
<keyword evidence="5" id="KW-1185">Reference proteome</keyword>
<dbReference type="EMBL" id="CP050063">
    <property type="protein sequence ID" value="QIP12139.1"/>
    <property type="molecule type" value="Genomic_DNA"/>
</dbReference>
<dbReference type="AlphaFoldDB" id="A0A6G9AIJ3"/>
<dbReference type="Pfam" id="PF07687">
    <property type="entry name" value="M20_dimer"/>
    <property type="match status" value="1"/>
</dbReference>
<dbReference type="PANTHER" id="PTHR30575">
    <property type="entry name" value="PEPTIDASE M20"/>
    <property type="match status" value="1"/>
</dbReference>
<feature type="region of interest" description="Disordered" evidence="1">
    <location>
        <begin position="548"/>
        <end position="569"/>
    </location>
</feature>
<dbReference type="GO" id="GO:0071713">
    <property type="term" value="F:para-aminobenzoyl-glutamate hydrolase activity"/>
    <property type="evidence" value="ECO:0007669"/>
    <property type="project" value="TreeGrafter"/>
</dbReference>
<sequence>MKNCTNLLFVLLLLPVFVFGQAKKAPKSNDRIDKLKQEAVAAVEANAVMAQQINDMLFSFSELGFQEEESFKYLTTLLEKEGFTIKKGISGIPTAWIATWGSGKPLIAVGSDIDCIPKASQKPGVAYKDPIVDGAPGHGEGHNSGQALNIVAVLAVKKLMEREKIPGTLMLWPGVAEELVGTKAFYVRDGYFKDVDACIFTHVGNNLGVSWGDNGNNGLVSVKFNFEGQAAHAAGAPWRGRSALDAVELMNIGWNFRREHLELTQRSHYVISDGGDQPNVVPSKAAVWYYFRERTYPKIKKLYETGVKIAEGAAMMTDTKFTYEILGSAWPVHTNRVIAAAAYDNIKKVGLPTWSQEDQLLARASQIELQAPKTEGLAVKLDSMGMPTSSAPVVMMGGQAMTPMGGGSDDIADISWSLPTIVLRYPSNIPGLPGHHWANAISMATPIAHKGVVYGAKAEAMTLLDLLLKPEIIKDAWAYYKDEQTKDIKYEPLISNKEQPAIYLNKKIMAEFKPKLEKFYYDPSKYKSYLEQLGITYPTVRDDQREAVKKVMEKEKSTAAKVSSSSSRE</sequence>
<organism evidence="4 5">
    <name type="scientific">Spirosoma aureum</name>
    <dbReference type="NCBI Taxonomy" id="2692134"/>
    <lineage>
        <taxon>Bacteria</taxon>
        <taxon>Pseudomonadati</taxon>
        <taxon>Bacteroidota</taxon>
        <taxon>Cytophagia</taxon>
        <taxon>Cytophagales</taxon>
        <taxon>Cytophagaceae</taxon>
        <taxon>Spirosoma</taxon>
    </lineage>
</organism>
<dbReference type="InterPro" id="IPR052030">
    <property type="entry name" value="Peptidase_M20/M20A_hydrolases"/>
</dbReference>
<dbReference type="InterPro" id="IPR011650">
    <property type="entry name" value="Peptidase_M20_dimer"/>
</dbReference>
<dbReference type="PANTHER" id="PTHR30575:SF0">
    <property type="entry name" value="XAA-ARG DIPEPTIDASE"/>
    <property type="match status" value="1"/>
</dbReference>
<keyword evidence="2" id="KW-0732">Signal</keyword>
<accession>A0A6G9AIJ3</accession>
<dbReference type="InterPro" id="IPR036264">
    <property type="entry name" value="Bact_exopeptidase_dim_dom"/>
</dbReference>
<dbReference type="GO" id="GO:0005737">
    <property type="term" value="C:cytoplasm"/>
    <property type="evidence" value="ECO:0007669"/>
    <property type="project" value="TreeGrafter"/>
</dbReference>
<evidence type="ECO:0000256" key="2">
    <source>
        <dbReference type="SAM" id="SignalP"/>
    </source>
</evidence>
<feature type="domain" description="Peptidase M20 dimerisation" evidence="3">
    <location>
        <begin position="214"/>
        <end position="295"/>
    </location>
</feature>
<dbReference type="GO" id="GO:0046657">
    <property type="term" value="P:folic acid catabolic process"/>
    <property type="evidence" value="ECO:0007669"/>
    <property type="project" value="TreeGrafter"/>
</dbReference>
<keyword evidence="4" id="KW-0378">Hydrolase</keyword>
<evidence type="ECO:0000313" key="4">
    <source>
        <dbReference type="EMBL" id="QIP12139.1"/>
    </source>
</evidence>
<evidence type="ECO:0000259" key="3">
    <source>
        <dbReference type="Pfam" id="PF07687"/>
    </source>
</evidence>
<feature type="compositionally biased region" description="Basic and acidic residues" evidence="1">
    <location>
        <begin position="548"/>
        <end position="558"/>
    </location>
</feature>
<dbReference type="Gene3D" id="3.40.630.10">
    <property type="entry name" value="Zn peptidases"/>
    <property type="match status" value="2"/>
</dbReference>
<dbReference type="SUPFAM" id="SSF53187">
    <property type="entry name" value="Zn-dependent exopeptidases"/>
    <property type="match status" value="1"/>
</dbReference>